<feature type="domain" description="4Fe-4S ferredoxin-type" evidence="15">
    <location>
        <begin position="149"/>
        <end position="179"/>
    </location>
</feature>
<keyword evidence="10" id="KW-0411">Iron-sulfur</keyword>
<accession>A0A3N0AH10</accession>
<dbReference type="GO" id="GO:0005506">
    <property type="term" value="F:iron ion binding"/>
    <property type="evidence" value="ECO:0007669"/>
    <property type="project" value="InterPro"/>
</dbReference>
<comment type="cofactor">
    <cofactor evidence="13">
        <name>[2Fe-2S] cluster</name>
        <dbReference type="ChEBI" id="CHEBI:190135"/>
    </cofactor>
</comment>
<dbReference type="Gene3D" id="4.10.260.20">
    <property type="entry name" value="Iron hydrogenase, small subunit"/>
    <property type="match status" value="1"/>
</dbReference>
<evidence type="ECO:0000256" key="3">
    <source>
        <dbReference type="ARBA" id="ARBA00005404"/>
    </source>
</evidence>
<dbReference type="GO" id="GO:0008137">
    <property type="term" value="F:NADH dehydrogenase (ubiquinone) activity"/>
    <property type="evidence" value="ECO:0007669"/>
    <property type="project" value="InterPro"/>
</dbReference>
<keyword evidence="12" id="KW-0472">Membrane</keyword>
<dbReference type="InterPro" id="IPR009016">
    <property type="entry name" value="Fe_hydrogenase"/>
</dbReference>
<dbReference type="InterPro" id="IPR017900">
    <property type="entry name" value="4Fe4S_Fe_S_CS"/>
</dbReference>
<gene>
    <name evidence="17" type="ORF">DMP07_00585</name>
</gene>
<keyword evidence="5" id="KW-0001">2Fe-2S</keyword>
<dbReference type="InterPro" id="IPR019574">
    <property type="entry name" value="NADH_UbQ_OxRdtase_Gsu_4Fe4S-bd"/>
</dbReference>
<evidence type="ECO:0000313" key="18">
    <source>
        <dbReference type="Proteomes" id="UP000267368"/>
    </source>
</evidence>
<evidence type="ECO:0000259" key="14">
    <source>
        <dbReference type="PROSITE" id="PS51085"/>
    </source>
</evidence>
<dbReference type="Gene3D" id="3.10.20.740">
    <property type="match status" value="1"/>
</dbReference>
<evidence type="ECO:0000256" key="2">
    <source>
        <dbReference type="ARBA" id="ARBA00004370"/>
    </source>
</evidence>
<evidence type="ECO:0000256" key="10">
    <source>
        <dbReference type="ARBA" id="ARBA00023014"/>
    </source>
</evidence>
<dbReference type="PANTHER" id="PTHR11615">
    <property type="entry name" value="NITRATE, FORMATE, IRON DEHYDROGENASE"/>
    <property type="match status" value="1"/>
</dbReference>
<dbReference type="Proteomes" id="UP000267368">
    <property type="component" value="Unassembled WGS sequence"/>
</dbReference>
<organism evidence="17 18">
    <name type="scientific">Slackia faecicanis</name>
    <dbReference type="NCBI Taxonomy" id="255723"/>
    <lineage>
        <taxon>Bacteria</taxon>
        <taxon>Bacillati</taxon>
        <taxon>Actinomycetota</taxon>
        <taxon>Coriobacteriia</taxon>
        <taxon>Eggerthellales</taxon>
        <taxon>Eggerthellaceae</taxon>
        <taxon>Slackia</taxon>
    </lineage>
</organism>
<evidence type="ECO:0000259" key="15">
    <source>
        <dbReference type="PROSITE" id="PS51379"/>
    </source>
</evidence>
<dbReference type="InterPro" id="IPR003149">
    <property type="entry name" value="Fe_hydrogenase_ssu"/>
</dbReference>
<dbReference type="Gene3D" id="3.40.50.1780">
    <property type="match status" value="1"/>
</dbReference>
<dbReference type="PROSITE" id="PS51379">
    <property type="entry name" value="4FE4S_FER_2"/>
    <property type="match status" value="2"/>
</dbReference>
<evidence type="ECO:0000256" key="1">
    <source>
        <dbReference type="ARBA" id="ARBA00001966"/>
    </source>
</evidence>
<dbReference type="SMART" id="SM00929">
    <property type="entry name" value="NADH-G_4Fe-4S_3"/>
    <property type="match status" value="1"/>
</dbReference>
<keyword evidence="11" id="KW-0520">NAD</keyword>
<dbReference type="GO" id="GO:0051539">
    <property type="term" value="F:4 iron, 4 sulfur cluster binding"/>
    <property type="evidence" value="ECO:0007669"/>
    <property type="project" value="UniProtKB-KW"/>
</dbReference>
<dbReference type="SMART" id="SM00902">
    <property type="entry name" value="Fe_hyd_SSU"/>
    <property type="match status" value="1"/>
</dbReference>
<dbReference type="SUPFAM" id="SSF54862">
    <property type="entry name" value="4Fe-4S ferredoxins"/>
    <property type="match status" value="1"/>
</dbReference>
<feature type="domain" description="4Fe-4S ferredoxin-type" evidence="15">
    <location>
        <begin position="187"/>
        <end position="216"/>
    </location>
</feature>
<dbReference type="InterPro" id="IPR036010">
    <property type="entry name" value="2Fe-2S_ferredoxin-like_sf"/>
</dbReference>
<evidence type="ECO:0000256" key="7">
    <source>
        <dbReference type="ARBA" id="ARBA00022737"/>
    </source>
</evidence>
<sequence>MVEENPIARGCGETVRVVIDGVETDAPRTATILEAARLAGVEVPTLCYLRELNEIGACRVCVVEVEGIDRLVAACNSPVFDGMEVRTDTQRVRLARRTNLQLILSRHDRRCPTCFRNGACRLQALADRMAIHDVPFPTSFDTEPVDKRFPLVKEPAKCISCLRCVSVCEKSQALAVWALVDSGSRSRVDAVAKDDCSYCGQCITHCPVGALHERSDIARVFDAISDPEIVTIAQIAPSVRTSWHEGLDLAADEATPGRLVAAVRKLGFDYVFDTDFAADMTIMEEGSELLLRLEAGVEGPMFTSCCPGWVRFLKTRYPWMQDRLSTTKSPQQIFGALAKTYYAGLLGIDPSKLFVVSYMPCVAKKAERAYPGMDSNEGVPDVDAALTVRELQRQIKSRFLNVALLDEEEFDAPLGAATGAGHIFGVTGGVMEAALRSAYFLATGSNPHPDAFEDIRYDGIERGWREKTFDLAGRTLRVAAASGLANADALCAAIDRGEVSYDFVEVMACPGGCVGGGGQPICEGEERAARRGSVLRRIDARSELRFSHENPSVQACYGDFLGAPLSELAERLLHSDHGAWSMPCAVGVDGPMKKK</sequence>
<dbReference type="GO" id="GO:0016020">
    <property type="term" value="C:membrane"/>
    <property type="evidence" value="ECO:0007669"/>
    <property type="project" value="UniProtKB-SubCell"/>
</dbReference>
<dbReference type="Gene3D" id="3.30.70.20">
    <property type="match status" value="1"/>
</dbReference>
<dbReference type="OrthoDB" id="9759518at2"/>
<dbReference type="PROSITE" id="PS51085">
    <property type="entry name" value="2FE2S_FER_2"/>
    <property type="match status" value="1"/>
</dbReference>
<protein>
    <submittedName>
        <fullName evidence="17">Hydrogenase</fullName>
    </submittedName>
</protein>
<proteinExistence type="inferred from homology"/>
<dbReference type="InterPro" id="IPR017896">
    <property type="entry name" value="4Fe4S_Fe-S-bd"/>
</dbReference>
<dbReference type="InterPro" id="IPR000283">
    <property type="entry name" value="NADH_UbQ_OxRdtase_75kDa_su_CS"/>
</dbReference>
<evidence type="ECO:0000256" key="6">
    <source>
        <dbReference type="ARBA" id="ARBA00022723"/>
    </source>
</evidence>
<evidence type="ECO:0000313" key="17">
    <source>
        <dbReference type="EMBL" id="RNL21384.1"/>
    </source>
</evidence>
<reference evidence="18" key="1">
    <citation type="submission" date="2018-05" db="EMBL/GenBank/DDBJ databases">
        <title>Genome Sequencing of selected type strains of the family Eggerthellaceae.</title>
        <authorList>
            <person name="Danylec N."/>
            <person name="Stoll D.A."/>
            <person name="Doetsch A."/>
            <person name="Huch M."/>
        </authorList>
    </citation>
    <scope>NUCLEOTIDE SEQUENCE [LARGE SCALE GENOMIC DNA]</scope>
    <source>
        <strain evidence="18">DSM 17537</strain>
    </source>
</reference>
<keyword evidence="8" id="KW-1278">Translocase</keyword>
<comment type="caution">
    <text evidence="17">The sequence shown here is derived from an EMBL/GenBank/DDBJ whole genome shotgun (WGS) entry which is preliminary data.</text>
</comment>
<dbReference type="Pfam" id="PF02256">
    <property type="entry name" value="Fe_hyd_SSU"/>
    <property type="match status" value="1"/>
</dbReference>
<dbReference type="EMBL" id="QICB01000001">
    <property type="protein sequence ID" value="RNL21384.1"/>
    <property type="molecule type" value="Genomic_DNA"/>
</dbReference>
<dbReference type="InterPro" id="IPR050340">
    <property type="entry name" value="Cytosolic_Fe-S_CAF"/>
</dbReference>
<dbReference type="FunFam" id="3.30.70.20:FF:000035">
    <property type="entry name" value="Iron hydrogenase 1"/>
    <property type="match status" value="1"/>
</dbReference>
<name>A0A3N0AH10_9ACTN</name>
<dbReference type="PROSITE" id="PS00198">
    <property type="entry name" value="4FE4S_FER_1"/>
    <property type="match status" value="1"/>
</dbReference>
<dbReference type="CDD" id="cd00207">
    <property type="entry name" value="fer2"/>
    <property type="match status" value="1"/>
</dbReference>
<dbReference type="PROSITE" id="PS51839">
    <property type="entry name" value="4FE4S_HC3"/>
    <property type="match status" value="1"/>
</dbReference>
<dbReference type="InterPro" id="IPR001041">
    <property type="entry name" value="2Fe-2S_ferredoxin-type"/>
</dbReference>
<dbReference type="GO" id="GO:0008901">
    <property type="term" value="F:ferredoxin hydrogenase activity"/>
    <property type="evidence" value="ECO:0007669"/>
    <property type="project" value="InterPro"/>
</dbReference>
<dbReference type="RefSeq" id="WP_123197226.1">
    <property type="nucleotide sequence ID" value="NZ_QICB01000001.1"/>
</dbReference>
<keyword evidence="7" id="KW-0677">Repeat</keyword>
<dbReference type="GO" id="GO:0051537">
    <property type="term" value="F:2 iron, 2 sulfur cluster binding"/>
    <property type="evidence" value="ECO:0007669"/>
    <property type="project" value="UniProtKB-KW"/>
</dbReference>
<dbReference type="PROSITE" id="PS00641">
    <property type="entry name" value="COMPLEX1_75K_1"/>
    <property type="match status" value="1"/>
</dbReference>
<dbReference type="Pfam" id="PF13510">
    <property type="entry name" value="Fer2_4"/>
    <property type="match status" value="1"/>
</dbReference>
<evidence type="ECO:0000256" key="8">
    <source>
        <dbReference type="ARBA" id="ARBA00022967"/>
    </source>
</evidence>
<comment type="subcellular location">
    <subcellularLocation>
        <location evidence="2">Membrane</location>
    </subcellularLocation>
</comment>
<dbReference type="Gene3D" id="3.40.950.10">
    <property type="entry name" value="Fe-only Hydrogenase (Larger Subunit), Chain L, domain 3"/>
    <property type="match status" value="1"/>
</dbReference>
<dbReference type="Pfam" id="PF10588">
    <property type="entry name" value="NADH-G_4Fe-4S_3"/>
    <property type="match status" value="1"/>
</dbReference>
<evidence type="ECO:0000256" key="9">
    <source>
        <dbReference type="ARBA" id="ARBA00023004"/>
    </source>
</evidence>
<dbReference type="InterPro" id="IPR036991">
    <property type="entry name" value="Fe_hydrogenase_ssu_sf"/>
</dbReference>
<feature type="domain" description="2Fe-2S ferredoxin-type" evidence="14">
    <location>
        <begin position="13"/>
        <end position="91"/>
    </location>
</feature>
<keyword evidence="9" id="KW-0408">Iron</keyword>
<dbReference type="AlphaFoldDB" id="A0A3N0AH10"/>
<dbReference type="Pfam" id="PF02906">
    <property type="entry name" value="Fe_hyd_lg_C"/>
    <property type="match status" value="1"/>
</dbReference>
<evidence type="ECO:0000256" key="12">
    <source>
        <dbReference type="ARBA" id="ARBA00023136"/>
    </source>
</evidence>
<dbReference type="InterPro" id="IPR004108">
    <property type="entry name" value="Fe_hydrogenase_lsu_C"/>
</dbReference>
<comment type="cofactor">
    <cofactor evidence="1">
        <name>[4Fe-4S] cluster</name>
        <dbReference type="ChEBI" id="CHEBI:49883"/>
    </cofactor>
</comment>
<keyword evidence="4" id="KW-0004">4Fe-4S</keyword>
<dbReference type="InterPro" id="IPR013352">
    <property type="entry name" value="Fe_hydrogenase_subset"/>
</dbReference>
<evidence type="ECO:0000256" key="4">
    <source>
        <dbReference type="ARBA" id="ARBA00022485"/>
    </source>
</evidence>
<comment type="similarity">
    <text evidence="3">Belongs to the complex I 75 kDa subunit family.</text>
</comment>
<evidence type="ECO:0000256" key="5">
    <source>
        <dbReference type="ARBA" id="ARBA00022714"/>
    </source>
</evidence>
<feature type="domain" description="4Fe-4S His(Cys)3-ligated-type" evidence="16">
    <location>
        <begin position="91"/>
        <end position="130"/>
    </location>
</feature>
<dbReference type="SUPFAM" id="SSF53920">
    <property type="entry name" value="Fe-only hydrogenase"/>
    <property type="match status" value="1"/>
</dbReference>
<evidence type="ECO:0000256" key="11">
    <source>
        <dbReference type="ARBA" id="ARBA00023027"/>
    </source>
</evidence>
<dbReference type="SUPFAM" id="SSF54292">
    <property type="entry name" value="2Fe-2S ferredoxin-like"/>
    <property type="match status" value="1"/>
</dbReference>
<evidence type="ECO:0000259" key="16">
    <source>
        <dbReference type="PROSITE" id="PS51839"/>
    </source>
</evidence>
<keyword evidence="18" id="KW-1185">Reference proteome</keyword>
<evidence type="ECO:0000256" key="13">
    <source>
        <dbReference type="ARBA" id="ARBA00034078"/>
    </source>
</evidence>
<dbReference type="GO" id="GO:0042773">
    <property type="term" value="P:ATP synthesis coupled electron transport"/>
    <property type="evidence" value="ECO:0007669"/>
    <property type="project" value="InterPro"/>
</dbReference>
<dbReference type="NCBIfam" id="TIGR02512">
    <property type="entry name" value="FeFe_hydrog_A"/>
    <property type="match status" value="1"/>
</dbReference>
<keyword evidence="6" id="KW-0479">Metal-binding</keyword>
<dbReference type="Pfam" id="PF12838">
    <property type="entry name" value="Fer4_7"/>
    <property type="match status" value="1"/>
</dbReference>
<dbReference type="FunFam" id="3.10.20.740:FF:000004">
    <property type="entry name" value="NADH-quinone oxidoreductase"/>
    <property type="match status" value="1"/>
</dbReference>